<feature type="transmembrane region" description="Helical" evidence="1">
    <location>
        <begin position="338"/>
        <end position="359"/>
    </location>
</feature>
<evidence type="ECO:0000313" key="2">
    <source>
        <dbReference type="EMBL" id="GEU91302.1"/>
    </source>
</evidence>
<evidence type="ECO:0008006" key="3">
    <source>
        <dbReference type="Google" id="ProtNLM"/>
    </source>
</evidence>
<protein>
    <recommendedName>
        <fullName evidence="3">Transmembrane protein</fullName>
    </recommendedName>
</protein>
<feature type="transmembrane region" description="Helical" evidence="1">
    <location>
        <begin position="69"/>
        <end position="90"/>
    </location>
</feature>
<keyword evidence="1" id="KW-0812">Transmembrane</keyword>
<accession>A0A6L2P1Z6</accession>
<organism evidence="2">
    <name type="scientific">Tanacetum cinerariifolium</name>
    <name type="common">Dalmatian daisy</name>
    <name type="synonym">Chrysanthemum cinerariifolium</name>
    <dbReference type="NCBI Taxonomy" id="118510"/>
    <lineage>
        <taxon>Eukaryota</taxon>
        <taxon>Viridiplantae</taxon>
        <taxon>Streptophyta</taxon>
        <taxon>Embryophyta</taxon>
        <taxon>Tracheophyta</taxon>
        <taxon>Spermatophyta</taxon>
        <taxon>Magnoliopsida</taxon>
        <taxon>eudicotyledons</taxon>
        <taxon>Gunneridae</taxon>
        <taxon>Pentapetalae</taxon>
        <taxon>asterids</taxon>
        <taxon>campanulids</taxon>
        <taxon>Asterales</taxon>
        <taxon>Asteraceae</taxon>
        <taxon>Asteroideae</taxon>
        <taxon>Anthemideae</taxon>
        <taxon>Anthemidinae</taxon>
        <taxon>Tanacetum</taxon>
    </lineage>
</organism>
<evidence type="ECO:0000256" key="1">
    <source>
        <dbReference type="SAM" id="Phobius"/>
    </source>
</evidence>
<comment type="caution">
    <text evidence="2">The sequence shown here is derived from an EMBL/GenBank/DDBJ whole genome shotgun (WGS) entry which is preliminary data.</text>
</comment>
<name>A0A6L2P1Z6_TANCI</name>
<sequence>MLHVPPESCEVVTIEVVGVFGEWWSGLMKVVDQQEWVVGGCGKTGTMNSRFDFGDMVESLGLVQNWKSLFIFALLSCCLWVVTIEVVGLFGEWWNGLMKVVGQQEWVVGGGGKTGTINSRFDFGDRVVTIEVVGVFGEWWSRLMKVVDQQEWVMGGCGKTGTRNSRFDFGDRGIPIYTGIALLACCVWVVTIEVVGLFGEWCSGLMKVVGQQEWVVGGGGKTWTMNSRFDFADRVESLGFVQNWESLFIFALLSCCLWVVTIEVVGLFREWWNGLMKVVGQQEWVVGGGGKTGTMNSRFHFGDSVVTIEVVGVFGEWWSGLMKVVDQQEWVVGGNPHLYWNCYACLLLVGGHIEVVLLFKERWSGLMKVVGQQEWVVGGGGKTGTMNSRFDFGDRVECLGLVQNWSLELKGLLHF</sequence>
<gene>
    <name evidence="2" type="ORF">Tci_063280</name>
</gene>
<dbReference type="AlphaFoldDB" id="A0A6L2P1Z6"/>
<feature type="transmembrane region" description="Helical" evidence="1">
    <location>
        <begin position="174"/>
        <end position="198"/>
    </location>
</feature>
<keyword evidence="1" id="KW-1133">Transmembrane helix</keyword>
<feature type="transmembrane region" description="Helical" evidence="1">
    <location>
        <begin position="247"/>
        <end position="268"/>
    </location>
</feature>
<dbReference type="EMBL" id="BKCJ010010377">
    <property type="protein sequence ID" value="GEU91302.1"/>
    <property type="molecule type" value="Genomic_DNA"/>
</dbReference>
<keyword evidence="1" id="KW-0472">Membrane</keyword>
<feature type="transmembrane region" description="Helical" evidence="1">
    <location>
        <begin position="299"/>
        <end position="318"/>
    </location>
</feature>
<reference evidence="2" key="1">
    <citation type="journal article" date="2019" name="Sci. Rep.">
        <title>Draft genome of Tanacetum cinerariifolium, the natural source of mosquito coil.</title>
        <authorList>
            <person name="Yamashiro T."/>
            <person name="Shiraishi A."/>
            <person name="Satake H."/>
            <person name="Nakayama K."/>
        </authorList>
    </citation>
    <scope>NUCLEOTIDE SEQUENCE</scope>
</reference>
<proteinExistence type="predicted"/>